<reference evidence="2 3" key="1">
    <citation type="submission" date="2018-12" db="EMBL/GenBank/DDBJ databases">
        <title>Genome sequence and assembly of Colletotrichum trifolii.</title>
        <authorList>
            <person name="Gan P."/>
            <person name="Shirasu K."/>
        </authorList>
    </citation>
    <scope>NUCLEOTIDE SEQUENCE [LARGE SCALE GENOMIC DNA]</scope>
    <source>
        <strain evidence="2 3">543-2</strain>
    </source>
</reference>
<name>A0A4R8RPK3_COLTR</name>
<gene>
    <name evidence="2" type="ORF">CTRI78_v004293</name>
</gene>
<dbReference type="STRING" id="5466.A0A4R8RPK3"/>
<dbReference type="EMBL" id="RYZW01000030">
    <property type="protein sequence ID" value="TDZ61599.1"/>
    <property type="molecule type" value="Genomic_DNA"/>
</dbReference>
<proteinExistence type="predicted"/>
<evidence type="ECO:0000256" key="1">
    <source>
        <dbReference type="SAM" id="MobiDB-lite"/>
    </source>
</evidence>
<evidence type="ECO:0000313" key="3">
    <source>
        <dbReference type="Proteomes" id="UP000295703"/>
    </source>
</evidence>
<organism evidence="2 3">
    <name type="scientific">Colletotrichum trifolii</name>
    <dbReference type="NCBI Taxonomy" id="5466"/>
    <lineage>
        <taxon>Eukaryota</taxon>
        <taxon>Fungi</taxon>
        <taxon>Dikarya</taxon>
        <taxon>Ascomycota</taxon>
        <taxon>Pezizomycotina</taxon>
        <taxon>Sordariomycetes</taxon>
        <taxon>Hypocreomycetidae</taxon>
        <taxon>Glomerellales</taxon>
        <taxon>Glomerellaceae</taxon>
        <taxon>Colletotrichum</taxon>
        <taxon>Colletotrichum orbiculare species complex</taxon>
    </lineage>
</organism>
<protein>
    <submittedName>
        <fullName evidence="2">Uncharacterized protein</fullName>
    </submittedName>
</protein>
<sequence>MTTKLSATDAGAVAPPPLDEPPPPYSGKDPRSRFCSEPSTTSNTAPETAGPSTPSSLDKLPSVIKTQHFMLDDWLGCALVGPDGESMCYLHTCCSQKGDAHVCLLPNLREDAHPMATVRNGYCDCDNKLLRHAAVTLDEAAATADKVAMHPLPDAPWALRNAVELVVTVGGRPERFQWRPSRGKEVRAVARRDACGWKLVRTARHDAGAGGIREERATGFASDGAEVVAVIVQPERYTGFTFAFRGSGRTDEMGEAWKLVALMSGLWMWWNDKVEQPLF</sequence>
<feature type="region of interest" description="Disordered" evidence="1">
    <location>
        <begin position="1"/>
        <end position="59"/>
    </location>
</feature>
<dbReference type="AlphaFoldDB" id="A0A4R8RPK3"/>
<feature type="compositionally biased region" description="Pro residues" evidence="1">
    <location>
        <begin position="14"/>
        <end position="25"/>
    </location>
</feature>
<evidence type="ECO:0000313" key="2">
    <source>
        <dbReference type="EMBL" id="TDZ61599.1"/>
    </source>
</evidence>
<keyword evidence="3" id="KW-1185">Reference proteome</keyword>
<feature type="compositionally biased region" description="Polar residues" evidence="1">
    <location>
        <begin position="37"/>
        <end position="56"/>
    </location>
</feature>
<comment type="caution">
    <text evidence="2">The sequence shown here is derived from an EMBL/GenBank/DDBJ whole genome shotgun (WGS) entry which is preliminary data.</text>
</comment>
<dbReference type="Proteomes" id="UP000295703">
    <property type="component" value="Unassembled WGS sequence"/>
</dbReference>
<accession>A0A4R8RPK3</accession>